<dbReference type="RefSeq" id="WP_206656691.1">
    <property type="nucleotide sequence ID" value="NZ_CP071182.1"/>
</dbReference>
<dbReference type="SUPFAM" id="SSF47413">
    <property type="entry name" value="lambda repressor-like DNA-binding domains"/>
    <property type="match status" value="1"/>
</dbReference>
<dbReference type="GO" id="GO:0003677">
    <property type="term" value="F:DNA binding"/>
    <property type="evidence" value="ECO:0007669"/>
    <property type="project" value="UniProtKB-KW"/>
</dbReference>
<reference evidence="3 4" key="1">
    <citation type="submission" date="2021-02" db="EMBL/GenBank/DDBJ databases">
        <title>Alicyclobacillus curvatus sp. nov. and Alicyclobacillus mengziensis sp. nov., two acidophilic bacteria isolated from acid mine drainage.</title>
        <authorList>
            <person name="Huang Y."/>
        </authorList>
    </citation>
    <scope>NUCLEOTIDE SEQUENCE [LARGE SCALE GENOMIC DNA]</scope>
    <source>
        <strain evidence="3 4">S30H14</strain>
    </source>
</reference>
<dbReference type="KEGG" id="afx:JZ786_23615"/>
<evidence type="ECO:0000259" key="2">
    <source>
        <dbReference type="PROSITE" id="PS50943"/>
    </source>
</evidence>
<dbReference type="CDD" id="cd00093">
    <property type="entry name" value="HTH_XRE"/>
    <property type="match status" value="1"/>
</dbReference>
<sequence>MENCIRTLREERSWTQGQLGSQVGVTRQTILFIEKGKYVPSLPLALKLSKVFNRTVNELFWLDTTD</sequence>
<evidence type="ECO:0000256" key="1">
    <source>
        <dbReference type="ARBA" id="ARBA00023125"/>
    </source>
</evidence>
<dbReference type="PANTHER" id="PTHR46558">
    <property type="entry name" value="TRACRIPTIONAL REGULATORY PROTEIN-RELATED-RELATED"/>
    <property type="match status" value="1"/>
</dbReference>
<dbReference type="PROSITE" id="PS50943">
    <property type="entry name" value="HTH_CROC1"/>
    <property type="match status" value="1"/>
</dbReference>
<proteinExistence type="predicted"/>
<evidence type="ECO:0000313" key="4">
    <source>
        <dbReference type="Proteomes" id="UP000663505"/>
    </source>
</evidence>
<keyword evidence="4" id="KW-1185">Reference proteome</keyword>
<keyword evidence="1" id="KW-0238">DNA-binding</keyword>
<organism evidence="3 4">
    <name type="scientific">Alicyclobacillus mengziensis</name>
    <dbReference type="NCBI Taxonomy" id="2931921"/>
    <lineage>
        <taxon>Bacteria</taxon>
        <taxon>Bacillati</taxon>
        <taxon>Bacillota</taxon>
        <taxon>Bacilli</taxon>
        <taxon>Bacillales</taxon>
        <taxon>Alicyclobacillaceae</taxon>
        <taxon>Alicyclobacillus</taxon>
    </lineage>
</organism>
<accession>A0A9X7VYD6</accession>
<evidence type="ECO:0000313" key="3">
    <source>
        <dbReference type="EMBL" id="QSO47338.1"/>
    </source>
</evidence>
<dbReference type="AlphaFoldDB" id="A0A9X7VYD6"/>
<feature type="domain" description="HTH cro/C1-type" evidence="2">
    <location>
        <begin position="5"/>
        <end position="59"/>
    </location>
</feature>
<dbReference type="PANTHER" id="PTHR46558:SF4">
    <property type="entry name" value="DNA-BIDING PHAGE PROTEIN"/>
    <property type="match status" value="1"/>
</dbReference>
<gene>
    <name evidence="3" type="ORF">JZ786_23615</name>
</gene>
<protein>
    <submittedName>
        <fullName evidence="3">Helix-turn-helix transcriptional regulator</fullName>
    </submittedName>
</protein>
<dbReference type="Gene3D" id="1.10.260.40">
    <property type="entry name" value="lambda repressor-like DNA-binding domains"/>
    <property type="match status" value="1"/>
</dbReference>
<dbReference type="InterPro" id="IPR001387">
    <property type="entry name" value="Cro/C1-type_HTH"/>
</dbReference>
<dbReference type="Pfam" id="PF01381">
    <property type="entry name" value="HTH_3"/>
    <property type="match status" value="1"/>
</dbReference>
<name>A0A9X7VYD6_9BACL</name>
<dbReference type="Proteomes" id="UP000663505">
    <property type="component" value="Chromosome"/>
</dbReference>
<dbReference type="EMBL" id="CP071182">
    <property type="protein sequence ID" value="QSO47338.1"/>
    <property type="molecule type" value="Genomic_DNA"/>
</dbReference>
<dbReference type="SMART" id="SM00530">
    <property type="entry name" value="HTH_XRE"/>
    <property type="match status" value="1"/>
</dbReference>
<dbReference type="InterPro" id="IPR010982">
    <property type="entry name" value="Lambda_DNA-bd_dom_sf"/>
</dbReference>